<proteinExistence type="predicted"/>
<sequence length="563" mass="62906">METARVAWAASPKGTPAMLMRDRLQDLFVDDDFVGWFPVDGRRGVSPARLALVSVLQYAENLTDRQAARAVACRIDWKYALGMELTEPGFDHSVLSEFRDRLTEGDRADRLLAVMVDRLAEAGLVRARGRQRTDSTHVLAAVRRLSRVELVAETMRAALEALAKLDEVWLAGVMPAEWAERYGRSARHERQPSGAAAVRQYVEQVGADGIALLQAVYGPTAPAGGPGVAAVEVLRQVLVQQYWYDESGQLRWREAKLSRARKSREGTARRRSSTTAADDAEPARVPWSSVEVVSPHDPQARFSHKPGKVEWVGYKDHQTETCDEGRPNVIVHVVTTPAPEQDVGVVDAIHTALVGQRMAPVEHLLDSGYVTPETVHRALIAYGITIVGPVRQDPRAVERPGFAKEDFHVDWQTETVTCPQGTVSPQWKPTVADGRPRLSVLFRRADCRACTVRQQCTGNVDGKGRHLLLLPEPLQEIQSRVRAQQQTPEWKRRYALRAGCEATVSETVHAHGLRHCRYRGLAKTHVQHVLIAAGTNIIRLAQHRPDPRRRPRSRLQQIFRMND</sequence>
<keyword evidence="5" id="KW-1185">Reference proteome</keyword>
<reference evidence="5" key="1">
    <citation type="journal article" date="2019" name="Int. J. Syst. Evol. Microbiol.">
        <title>The Global Catalogue of Microorganisms (GCM) 10K type strain sequencing project: providing services to taxonomists for standard genome sequencing and annotation.</title>
        <authorList>
            <consortium name="The Broad Institute Genomics Platform"/>
            <consortium name="The Broad Institute Genome Sequencing Center for Infectious Disease"/>
            <person name="Wu L."/>
            <person name="Ma J."/>
        </authorList>
    </citation>
    <scope>NUCLEOTIDE SEQUENCE [LARGE SCALE GENOMIC DNA]</scope>
    <source>
        <strain evidence="5">CGMCC 4.7152</strain>
    </source>
</reference>
<protein>
    <submittedName>
        <fullName evidence="4">IS1182 family transposase</fullName>
    </submittedName>
</protein>
<dbReference type="InterPro" id="IPR008490">
    <property type="entry name" value="Transposase_InsH_N"/>
</dbReference>
<feature type="domain" description="Transposase DDE" evidence="3">
    <location>
        <begin position="417"/>
        <end position="541"/>
    </location>
</feature>
<feature type="region of interest" description="Disordered" evidence="1">
    <location>
        <begin position="257"/>
        <end position="284"/>
    </location>
</feature>
<dbReference type="RefSeq" id="WP_380129443.1">
    <property type="nucleotide sequence ID" value="NZ_JBHSIU010000139.1"/>
</dbReference>
<dbReference type="InterPro" id="IPR047629">
    <property type="entry name" value="IS1182_transpos"/>
</dbReference>
<feature type="compositionally biased region" description="Basic and acidic residues" evidence="1">
    <location>
        <begin position="257"/>
        <end position="268"/>
    </location>
</feature>
<feature type="domain" description="Transposase InsH N-terminal" evidence="2">
    <location>
        <begin position="12"/>
        <end position="101"/>
    </location>
</feature>
<name>A0ABV9WM83_9ACTN</name>
<gene>
    <name evidence="4" type="ORF">ACFPIJ_64365</name>
</gene>
<comment type="caution">
    <text evidence="4">The sequence shown here is derived from an EMBL/GenBank/DDBJ whole genome shotgun (WGS) entry which is preliminary data.</text>
</comment>
<dbReference type="InterPro" id="IPR025668">
    <property type="entry name" value="Tnp_DDE_dom"/>
</dbReference>
<evidence type="ECO:0000256" key="1">
    <source>
        <dbReference type="SAM" id="MobiDB-lite"/>
    </source>
</evidence>
<evidence type="ECO:0000259" key="2">
    <source>
        <dbReference type="Pfam" id="PF05598"/>
    </source>
</evidence>
<dbReference type="PANTHER" id="PTHR35604:SF2">
    <property type="entry name" value="TRANSPOSASE INSH FOR INSERTION SEQUENCE ELEMENT IS5A-RELATED"/>
    <property type="match status" value="1"/>
</dbReference>
<evidence type="ECO:0000259" key="3">
    <source>
        <dbReference type="Pfam" id="PF13751"/>
    </source>
</evidence>
<evidence type="ECO:0000313" key="5">
    <source>
        <dbReference type="Proteomes" id="UP001595912"/>
    </source>
</evidence>
<dbReference type="NCBIfam" id="NF033551">
    <property type="entry name" value="transpos_IS1182"/>
    <property type="match status" value="1"/>
</dbReference>
<dbReference type="Proteomes" id="UP001595912">
    <property type="component" value="Unassembled WGS sequence"/>
</dbReference>
<dbReference type="Pfam" id="PF13751">
    <property type="entry name" value="DDE_Tnp_1_6"/>
    <property type="match status" value="1"/>
</dbReference>
<evidence type="ECO:0000313" key="4">
    <source>
        <dbReference type="EMBL" id="MFC5008740.1"/>
    </source>
</evidence>
<accession>A0ABV9WM83</accession>
<dbReference type="Pfam" id="PF05598">
    <property type="entry name" value="DUF772"/>
    <property type="match status" value="1"/>
</dbReference>
<dbReference type="EMBL" id="JBHSIU010000139">
    <property type="protein sequence ID" value="MFC5008740.1"/>
    <property type="molecule type" value="Genomic_DNA"/>
</dbReference>
<organism evidence="4 5">
    <name type="scientific">Dactylosporangium cerinum</name>
    <dbReference type="NCBI Taxonomy" id="1434730"/>
    <lineage>
        <taxon>Bacteria</taxon>
        <taxon>Bacillati</taxon>
        <taxon>Actinomycetota</taxon>
        <taxon>Actinomycetes</taxon>
        <taxon>Micromonosporales</taxon>
        <taxon>Micromonosporaceae</taxon>
        <taxon>Dactylosporangium</taxon>
    </lineage>
</organism>
<dbReference type="PANTHER" id="PTHR35604">
    <property type="entry name" value="TRANSPOSASE INSH FOR INSERTION SEQUENCE ELEMENT IS5A-RELATED"/>
    <property type="match status" value="1"/>
</dbReference>